<evidence type="ECO:0000256" key="1">
    <source>
        <dbReference type="ARBA" id="ARBA00004651"/>
    </source>
</evidence>
<comment type="caution">
    <text evidence="8">The sequence shown here is derived from an EMBL/GenBank/DDBJ whole genome shotgun (WGS) entry which is preliminary data.</text>
</comment>
<feature type="transmembrane region" description="Helical" evidence="7">
    <location>
        <begin position="51"/>
        <end position="78"/>
    </location>
</feature>
<feature type="transmembrane region" description="Helical" evidence="7">
    <location>
        <begin position="154"/>
        <end position="178"/>
    </location>
</feature>
<feature type="region of interest" description="Disordered" evidence="6">
    <location>
        <begin position="308"/>
        <end position="328"/>
    </location>
</feature>
<dbReference type="EMBL" id="PVZC01000013">
    <property type="protein sequence ID" value="PRX91850.1"/>
    <property type="molecule type" value="Genomic_DNA"/>
</dbReference>
<feature type="transmembrane region" description="Helical" evidence="7">
    <location>
        <begin position="198"/>
        <end position="221"/>
    </location>
</feature>
<comment type="subcellular location">
    <subcellularLocation>
        <location evidence="1">Cell membrane</location>
        <topology evidence="1">Multi-pass membrane protein</topology>
    </subcellularLocation>
</comment>
<dbReference type="PANTHER" id="PTHR30213:SF1">
    <property type="entry name" value="INNER MEMBRANE PROTEIN YHJD"/>
    <property type="match status" value="1"/>
</dbReference>
<accession>A0A2T0PSI0</accession>
<dbReference type="AlphaFoldDB" id="A0A2T0PSI0"/>
<sequence>MTGWLSGLRERAEAARRAGNDALWRVRQRRRGLDHLLRAYARYQDVHGDRLAAAVTYFGFLSFFPLLALAFSVVGYLAEFDPSVRAYLDAAVRDALPGLADQLPIQDVADARVGAGIIGLVGLVVAGLGWIAALSEALHTVWLREADGGPLARLVNAPVVVVLGVAMLGSVALSGVVTSAARTVAGAVGLSGSPVTVAAVWVLGLAASVAVDTVIFLVLFWRLSGAPPRWPALWRGALIAGTGFEALKLLATLLIGGTLSNPVYASFAVLVGLLVWINIVMRFTLYAAAWTATALDVPPPYLGTLPVAGNVPEPRRDREQGGAVAGTD</sequence>
<dbReference type="GO" id="GO:0005886">
    <property type="term" value="C:plasma membrane"/>
    <property type="evidence" value="ECO:0007669"/>
    <property type="project" value="UniProtKB-SubCell"/>
</dbReference>
<evidence type="ECO:0000256" key="6">
    <source>
        <dbReference type="SAM" id="MobiDB-lite"/>
    </source>
</evidence>
<evidence type="ECO:0000313" key="9">
    <source>
        <dbReference type="Proteomes" id="UP000237846"/>
    </source>
</evidence>
<protein>
    <submittedName>
        <fullName evidence="8">Membrane protein</fullName>
    </submittedName>
</protein>
<keyword evidence="5 7" id="KW-0472">Membrane</keyword>
<feature type="transmembrane region" description="Helical" evidence="7">
    <location>
        <begin position="113"/>
        <end position="133"/>
    </location>
</feature>
<dbReference type="InterPro" id="IPR017039">
    <property type="entry name" value="Virul_fac_BrkB"/>
</dbReference>
<proteinExistence type="predicted"/>
<keyword evidence="2" id="KW-1003">Cell membrane</keyword>
<dbReference type="PANTHER" id="PTHR30213">
    <property type="entry name" value="INNER MEMBRANE PROTEIN YHJD"/>
    <property type="match status" value="1"/>
</dbReference>
<evidence type="ECO:0000256" key="2">
    <source>
        <dbReference type="ARBA" id="ARBA00022475"/>
    </source>
</evidence>
<evidence type="ECO:0000256" key="4">
    <source>
        <dbReference type="ARBA" id="ARBA00022989"/>
    </source>
</evidence>
<keyword evidence="4 7" id="KW-1133">Transmembrane helix</keyword>
<feature type="transmembrane region" description="Helical" evidence="7">
    <location>
        <begin position="263"/>
        <end position="281"/>
    </location>
</feature>
<reference evidence="8 9" key="1">
    <citation type="submission" date="2018-03" db="EMBL/GenBank/DDBJ databases">
        <title>Genomic Encyclopedia of Archaeal and Bacterial Type Strains, Phase II (KMG-II): from individual species to whole genera.</title>
        <authorList>
            <person name="Goeker M."/>
        </authorList>
    </citation>
    <scope>NUCLEOTIDE SEQUENCE [LARGE SCALE GENOMIC DNA]</scope>
    <source>
        <strain evidence="8 9">DSM 45601</strain>
    </source>
</reference>
<keyword evidence="3 7" id="KW-0812">Transmembrane</keyword>
<gene>
    <name evidence="8" type="ORF">CLV72_11335</name>
</gene>
<dbReference type="RefSeq" id="WP_170141179.1">
    <property type="nucleotide sequence ID" value="NZ_PVZC01000013.1"/>
</dbReference>
<feature type="transmembrane region" description="Helical" evidence="7">
    <location>
        <begin position="233"/>
        <end position="257"/>
    </location>
</feature>
<evidence type="ECO:0000256" key="5">
    <source>
        <dbReference type="ARBA" id="ARBA00023136"/>
    </source>
</evidence>
<dbReference type="Pfam" id="PF03631">
    <property type="entry name" value="Virul_fac_BrkB"/>
    <property type="match status" value="1"/>
</dbReference>
<organism evidence="8 9">
    <name type="scientific">Allonocardiopsis opalescens</name>
    <dbReference type="NCBI Taxonomy" id="1144618"/>
    <lineage>
        <taxon>Bacteria</taxon>
        <taxon>Bacillati</taxon>
        <taxon>Actinomycetota</taxon>
        <taxon>Actinomycetes</taxon>
        <taxon>Streptosporangiales</taxon>
        <taxon>Allonocardiopsis</taxon>
    </lineage>
</organism>
<name>A0A2T0PSI0_9ACTN</name>
<keyword evidence="9" id="KW-1185">Reference proteome</keyword>
<evidence type="ECO:0000256" key="7">
    <source>
        <dbReference type="SAM" id="Phobius"/>
    </source>
</evidence>
<evidence type="ECO:0000256" key="3">
    <source>
        <dbReference type="ARBA" id="ARBA00022692"/>
    </source>
</evidence>
<evidence type="ECO:0000313" key="8">
    <source>
        <dbReference type="EMBL" id="PRX91850.1"/>
    </source>
</evidence>
<dbReference type="Proteomes" id="UP000237846">
    <property type="component" value="Unassembled WGS sequence"/>
</dbReference>